<dbReference type="Pfam" id="PF03704">
    <property type="entry name" value="BTAD"/>
    <property type="match status" value="1"/>
</dbReference>
<gene>
    <name evidence="5" type="ORF">IW245_001224</name>
</gene>
<dbReference type="EMBL" id="JADOUF010000001">
    <property type="protein sequence ID" value="MBG6135030.1"/>
    <property type="molecule type" value="Genomic_DNA"/>
</dbReference>
<dbReference type="PRINTS" id="PR00364">
    <property type="entry name" value="DISEASERSIST"/>
</dbReference>
<dbReference type="InterPro" id="IPR049052">
    <property type="entry name" value="nSTAND1"/>
</dbReference>
<reference evidence="5" key="1">
    <citation type="submission" date="2020-11" db="EMBL/GenBank/DDBJ databases">
        <title>Sequencing the genomes of 1000 actinobacteria strains.</title>
        <authorList>
            <person name="Klenk H.-P."/>
        </authorList>
    </citation>
    <scope>NUCLEOTIDE SEQUENCE</scope>
    <source>
        <strain evidence="5">DSM 45356</strain>
    </source>
</reference>
<evidence type="ECO:0000259" key="4">
    <source>
        <dbReference type="PROSITE" id="PS51755"/>
    </source>
</evidence>
<proteinExistence type="inferred from homology"/>
<dbReference type="InterPro" id="IPR027417">
    <property type="entry name" value="P-loop_NTPase"/>
</dbReference>
<dbReference type="PROSITE" id="PS51755">
    <property type="entry name" value="OMPR_PHOB"/>
    <property type="match status" value="1"/>
</dbReference>
<dbReference type="Proteomes" id="UP000622552">
    <property type="component" value="Unassembled WGS sequence"/>
</dbReference>
<dbReference type="GO" id="GO:0003677">
    <property type="term" value="F:DNA binding"/>
    <property type="evidence" value="ECO:0007669"/>
    <property type="project" value="UniProtKB-UniRule"/>
</dbReference>
<dbReference type="Pfam" id="PF20703">
    <property type="entry name" value="nSTAND1"/>
    <property type="match status" value="1"/>
</dbReference>
<dbReference type="CDD" id="cd00383">
    <property type="entry name" value="trans_reg_C"/>
    <property type="match status" value="1"/>
</dbReference>
<dbReference type="InterPro" id="IPR016032">
    <property type="entry name" value="Sig_transdc_resp-reg_C-effctor"/>
</dbReference>
<sequence>MAGSESVDFRVLGPIEALAGGEPVRLGGPRPRSVLGVLLVHAGQAVPVEHLIDQLWGDAPPASVLHALHVHISSLRKVLGERLVTVASGYMLDAAPDEVDAGRFEALVARGRELLATHPARAAEDLAAALALWKGEPYAGIPAGPDVEAARLRLAELRLSAWEDRVSADLSLGRHAPVAAELAGVVLAYPTRDRLVRAHLLALYRCGRIADAQAAYAALTGVLEAELGVEPGEEVAALARAIDRRDPTLDPPSTIPVPASRFIGRRRELEQLADQLGASRLLTVTGPGGAGKTRLALELARDTAADYPDGAFVVELAALPAGTPVAAVVAAAVNVWERTSEPILRSLVTRLHSARVLLVLDNCEHVVDSCAEVVDTLLRECVGVRVVATSREPLGVPGELVRPLAGLTIPAEDAPGAVAARAESVRLLADRGAAARPGFAVTAANIATARRLTRRLDGLPLAIELAAAQLRTLSLDEVAEHLGRRLDLADRRSRTTPDRHRTMRAAIDWSYQLLEPDEQALFRGLAVFVDGCVAEAAETVTGMGHDVLARLVDQSVVVAEQHTDGTRYRVLELVREYATEQLALSGEAPELRRRHARWYADFAEQSYQAKTAAPRLRMVRAEVPNFRAAVRWCFGEGGEPETAVQIGASMWWYWSDHGMSVEALGWIRRVLDDPAVSLSPEVYVRATRAASALVRGSGDLELARLWGEQSLAACRELGDGQALQSALNGLAFTALAQADYAAAERFALECRAACEEAGNKYRAIVSGTPLGLALCGQGRWEEAGALFAEIREWCGGAGAQPVGTAAATSNLAMVRRQLGDIEGARELYRESLAEYFDLGLATGQMEVLDGLAGIACAEGRHARALRLLTVTDREWDRFGVMEMTNHHRLADRAATRAAAGAALGARAAQIADAVRGLSLAAVVADVLAEEDAPGPAAKVAAGR</sequence>
<dbReference type="PANTHER" id="PTHR47691:SF3">
    <property type="entry name" value="HTH-TYPE TRANSCRIPTIONAL REGULATOR RV0890C-RELATED"/>
    <property type="match status" value="1"/>
</dbReference>
<evidence type="ECO:0000256" key="2">
    <source>
        <dbReference type="ARBA" id="ARBA00023125"/>
    </source>
</evidence>
<name>A0A8J7KEG9_9ACTN</name>
<dbReference type="GO" id="GO:0000160">
    <property type="term" value="P:phosphorelay signal transduction system"/>
    <property type="evidence" value="ECO:0007669"/>
    <property type="project" value="InterPro"/>
</dbReference>
<keyword evidence="6" id="KW-1185">Reference proteome</keyword>
<dbReference type="Pfam" id="PF13424">
    <property type="entry name" value="TPR_12"/>
    <property type="match status" value="1"/>
</dbReference>
<organism evidence="5 6">
    <name type="scientific">Longispora fulva</name>
    <dbReference type="NCBI Taxonomy" id="619741"/>
    <lineage>
        <taxon>Bacteria</taxon>
        <taxon>Bacillati</taxon>
        <taxon>Actinomycetota</taxon>
        <taxon>Actinomycetes</taxon>
        <taxon>Micromonosporales</taxon>
        <taxon>Micromonosporaceae</taxon>
        <taxon>Longispora</taxon>
    </lineage>
</organism>
<dbReference type="InterPro" id="IPR036388">
    <property type="entry name" value="WH-like_DNA-bd_sf"/>
</dbReference>
<dbReference type="Gene3D" id="1.25.40.10">
    <property type="entry name" value="Tetratricopeptide repeat domain"/>
    <property type="match status" value="3"/>
</dbReference>
<dbReference type="InterPro" id="IPR005158">
    <property type="entry name" value="BTAD"/>
</dbReference>
<dbReference type="Pfam" id="PF00486">
    <property type="entry name" value="Trans_reg_C"/>
    <property type="match status" value="1"/>
</dbReference>
<dbReference type="CDD" id="cd15831">
    <property type="entry name" value="BTAD"/>
    <property type="match status" value="1"/>
</dbReference>
<evidence type="ECO:0000313" key="6">
    <source>
        <dbReference type="Proteomes" id="UP000622552"/>
    </source>
</evidence>
<feature type="domain" description="OmpR/PhoB-type" evidence="4">
    <location>
        <begin position="1"/>
        <end position="94"/>
    </location>
</feature>
<dbReference type="SUPFAM" id="SSF52540">
    <property type="entry name" value="P-loop containing nucleoside triphosphate hydrolases"/>
    <property type="match status" value="1"/>
</dbReference>
<dbReference type="PANTHER" id="PTHR47691">
    <property type="entry name" value="REGULATOR-RELATED"/>
    <property type="match status" value="1"/>
</dbReference>
<evidence type="ECO:0000256" key="1">
    <source>
        <dbReference type="ARBA" id="ARBA00005820"/>
    </source>
</evidence>
<dbReference type="SMART" id="SM01043">
    <property type="entry name" value="BTAD"/>
    <property type="match status" value="1"/>
</dbReference>
<protein>
    <submittedName>
        <fullName evidence="5">Putative ATPase</fullName>
    </submittedName>
</protein>
<dbReference type="Gene3D" id="1.10.10.10">
    <property type="entry name" value="Winged helix-like DNA-binding domain superfamily/Winged helix DNA-binding domain"/>
    <property type="match status" value="1"/>
</dbReference>
<evidence type="ECO:0000313" key="5">
    <source>
        <dbReference type="EMBL" id="MBG6135030.1"/>
    </source>
</evidence>
<dbReference type="RefSeq" id="WP_197002195.1">
    <property type="nucleotide sequence ID" value="NZ_BONS01000004.1"/>
</dbReference>
<accession>A0A8J7KEG9</accession>
<comment type="caution">
    <text evidence="5">The sequence shown here is derived from an EMBL/GenBank/DDBJ whole genome shotgun (WGS) entry which is preliminary data.</text>
</comment>
<keyword evidence="2 3" id="KW-0238">DNA-binding</keyword>
<dbReference type="AlphaFoldDB" id="A0A8J7KEG9"/>
<dbReference type="SUPFAM" id="SSF46894">
    <property type="entry name" value="C-terminal effector domain of the bipartite response regulators"/>
    <property type="match status" value="1"/>
</dbReference>
<comment type="similarity">
    <text evidence="1">Belongs to the AfsR/DnrI/RedD regulatory family.</text>
</comment>
<dbReference type="GO" id="GO:0006355">
    <property type="term" value="P:regulation of DNA-templated transcription"/>
    <property type="evidence" value="ECO:0007669"/>
    <property type="project" value="InterPro"/>
</dbReference>
<dbReference type="SUPFAM" id="SSF48452">
    <property type="entry name" value="TPR-like"/>
    <property type="match status" value="2"/>
</dbReference>
<feature type="DNA-binding region" description="OmpR/PhoB-type" evidence="3">
    <location>
        <begin position="1"/>
        <end position="94"/>
    </location>
</feature>
<dbReference type="InterPro" id="IPR001867">
    <property type="entry name" value="OmpR/PhoB-type_DNA-bd"/>
</dbReference>
<dbReference type="InterPro" id="IPR011990">
    <property type="entry name" value="TPR-like_helical_dom_sf"/>
</dbReference>
<dbReference type="SMART" id="SM00862">
    <property type="entry name" value="Trans_reg_C"/>
    <property type="match status" value="1"/>
</dbReference>
<dbReference type="Gene3D" id="3.40.50.300">
    <property type="entry name" value="P-loop containing nucleotide triphosphate hydrolases"/>
    <property type="match status" value="1"/>
</dbReference>
<evidence type="ECO:0000256" key="3">
    <source>
        <dbReference type="PROSITE-ProRule" id="PRU01091"/>
    </source>
</evidence>